<protein>
    <submittedName>
        <fullName evidence="1">Uncharacterized protein</fullName>
    </submittedName>
</protein>
<comment type="caution">
    <text evidence="1">The sequence shown here is derived from an EMBL/GenBank/DDBJ whole genome shotgun (WGS) entry which is preliminary data.</text>
</comment>
<sequence>MHGVADRIEHRPQPGTGDLLIEAVGKTLEVDVGSVHDGEEIAPGLGIDVPGSDRDGCQARSPAGDGGVDGVFGEDHRVVIGERDRRALPVGGGAGDLAGAGLLSEQVHLARGADLPVLAVLAGQIAACGAETEDLRARQEMVERFLLNRIDAESGRASIGGEDELTVLVGSDETEAPLTGAQAAFSGAEVALDATILGSMPISC</sequence>
<proteinExistence type="predicted"/>
<accession>A0A645A8E7</accession>
<evidence type="ECO:0000313" key="1">
    <source>
        <dbReference type="EMBL" id="MPM48978.1"/>
    </source>
</evidence>
<dbReference type="AlphaFoldDB" id="A0A645A8E7"/>
<reference evidence="1" key="1">
    <citation type="submission" date="2019-08" db="EMBL/GenBank/DDBJ databases">
        <authorList>
            <person name="Kucharzyk K."/>
            <person name="Murdoch R.W."/>
            <person name="Higgins S."/>
            <person name="Loffler F."/>
        </authorList>
    </citation>
    <scope>NUCLEOTIDE SEQUENCE</scope>
</reference>
<gene>
    <name evidence="1" type="ORF">SDC9_95705</name>
</gene>
<dbReference type="EMBL" id="VSSQ01012332">
    <property type="protein sequence ID" value="MPM48978.1"/>
    <property type="molecule type" value="Genomic_DNA"/>
</dbReference>
<name>A0A645A8E7_9ZZZZ</name>
<organism evidence="1">
    <name type="scientific">bioreactor metagenome</name>
    <dbReference type="NCBI Taxonomy" id="1076179"/>
    <lineage>
        <taxon>unclassified sequences</taxon>
        <taxon>metagenomes</taxon>
        <taxon>ecological metagenomes</taxon>
    </lineage>
</organism>